<evidence type="ECO:0000313" key="3">
    <source>
        <dbReference type="Proteomes" id="UP001154114"/>
    </source>
</evidence>
<dbReference type="Proteomes" id="UP001154114">
    <property type="component" value="Chromosome 11"/>
</dbReference>
<feature type="compositionally biased region" description="Basic and acidic residues" evidence="1">
    <location>
        <begin position="138"/>
        <end position="149"/>
    </location>
</feature>
<feature type="compositionally biased region" description="Gly residues" evidence="1">
    <location>
        <begin position="186"/>
        <end position="195"/>
    </location>
</feature>
<evidence type="ECO:0000256" key="1">
    <source>
        <dbReference type="SAM" id="MobiDB-lite"/>
    </source>
</evidence>
<dbReference type="AlphaFoldDB" id="A0A9P0BLZ2"/>
<feature type="region of interest" description="Disordered" evidence="1">
    <location>
        <begin position="130"/>
        <end position="156"/>
    </location>
</feature>
<name>A0A9P0BLZ2_CHRIL</name>
<sequence>MPQQGVRVAYSVSTATSAAKSTLTAAPPPSPLASHRPETCLPAVGDRRATFAFYHDVYGGVGGIWLHVRLAVRARGRREVQTVGTARAGPFNSEPKPGRGGDFCTDVIMKWNDVTDISMGGEACACAPTPPRLLPDPEPDHLYDHHSSEEELEDVSPYELHKREVWCVWSDGPAVQVINGAPSGAGAGAEAGAGAGAAESRRRGASSPPPAAPEKRKWPAQPYLDPDTDDLAARAPSSDDDDTKVETPVRFRTSPPLEALKPRRAGAVCSCAGPGGGRAGAASARRCPRAVAACRCRRRAATVLHLISIRCNR</sequence>
<dbReference type="OrthoDB" id="6435011at2759"/>
<protein>
    <submittedName>
        <fullName evidence="2">Uncharacterized protein</fullName>
    </submittedName>
</protein>
<reference evidence="2" key="1">
    <citation type="submission" date="2021-12" db="EMBL/GenBank/DDBJ databases">
        <authorList>
            <person name="King R."/>
        </authorList>
    </citation>
    <scope>NUCLEOTIDE SEQUENCE</scope>
</reference>
<organism evidence="2 3">
    <name type="scientific">Chrysodeixis includens</name>
    <name type="common">Soybean looper</name>
    <name type="synonym">Pseudoplusia includens</name>
    <dbReference type="NCBI Taxonomy" id="689277"/>
    <lineage>
        <taxon>Eukaryota</taxon>
        <taxon>Metazoa</taxon>
        <taxon>Ecdysozoa</taxon>
        <taxon>Arthropoda</taxon>
        <taxon>Hexapoda</taxon>
        <taxon>Insecta</taxon>
        <taxon>Pterygota</taxon>
        <taxon>Neoptera</taxon>
        <taxon>Endopterygota</taxon>
        <taxon>Lepidoptera</taxon>
        <taxon>Glossata</taxon>
        <taxon>Ditrysia</taxon>
        <taxon>Noctuoidea</taxon>
        <taxon>Noctuidae</taxon>
        <taxon>Plusiinae</taxon>
        <taxon>Chrysodeixis</taxon>
    </lineage>
</organism>
<dbReference type="EMBL" id="LR824014">
    <property type="protein sequence ID" value="CAH0581682.1"/>
    <property type="molecule type" value="Genomic_DNA"/>
</dbReference>
<evidence type="ECO:0000313" key="2">
    <source>
        <dbReference type="EMBL" id="CAH0581682.1"/>
    </source>
</evidence>
<accession>A0A9P0BLZ2</accession>
<feature type="region of interest" description="Disordered" evidence="1">
    <location>
        <begin position="186"/>
        <end position="257"/>
    </location>
</feature>
<gene>
    <name evidence="2" type="ORF">CINC_LOCUS1809</name>
</gene>
<keyword evidence="3" id="KW-1185">Reference proteome</keyword>
<proteinExistence type="predicted"/>